<keyword evidence="1" id="KW-0732">Signal</keyword>
<keyword evidence="4" id="KW-1185">Reference proteome</keyword>
<dbReference type="EMBL" id="JBBKTX010000006">
    <property type="protein sequence ID" value="MFK4752006.1"/>
    <property type="molecule type" value="Genomic_DNA"/>
</dbReference>
<feature type="domain" description="Lcl C-terminal" evidence="2">
    <location>
        <begin position="311"/>
        <end position="453"/>
    </location>
</feature>
<comment type="caution">
    <text evidence="3">The sequence shown here is derived from an EMBL/GenBank/DDBJ whole genome shotgun (WGS) entry which is preliminary data.</text>
</comment>
<dbReference type="InterPro" id="IPR011460">
    <property type="entry name" value="Lcl_C"/>
</dbReference>
<proteinExistence type="predicted"/>
<dbReference type="InterPro" id="IPR013783">
    <property type="entry name" value="Ig-like_fold"/>
</dbReference>
<evidence type="ECO:0000256" key="1">
    <source>
        <dbReference type="SAM" id="SignalP"/>
    </source>
</evidence>
<sequence length="460" mass="48086">MLLRALALFGCFSLLTGCGASNGDTNTAPSLSVVSTIAVAGGAEVTLRSTASDVDGSIEGYLWEQVSGEVVEVEGAATDTLTFEAPVGLDGYELVFRIAATDNQGGSSSAKVTVIVAAGIAAPTSFKVRSPVNASGVVLDWDAISLPDGADGEITYSVYYARQTFNAISSLIYYESLDGAGVESGITTTSYQMNFTNGQKYFFLLVATYTSDTLVAESQPTAEVARVIGKAFTYTSPLNDTTVSQCVDLDGNWADCPVTGLIGQDAESGRTAAAAAGSLNKTGVGLGGFDWTLLDADGTVLSPGSEQADCIRDNVSGLVVELKNSATSLRNPVHQFSWYLADETTNGGYSGLEAGPECVAGVCNTAAYAMALNRRTLCGESSWRLPVVSELRSISDIAGACLLDGGGCKLALDYYYWTSTTRADAPDQAWMVNLYGKTDTSYDKQATARVIMVSDGDSDE</sequence>
<dbReference type="RefSeq" id="WP_416205351.1">
    <property type="nucleotide sequence ID" value="NZ_JBBKTX010000006.1"/>
</dbReference>
<evidence type="ECO:0000259" key="2">
    <source>
        <dbReference type="Pfam" id="PF07603"/>
    </source>
</evidence>
<gene>
    <name evidence="3" type="ORF">WG929_06265</name>
</gene>
<accession>A0ABW8NGB6</accession>
<dbReference type="PROSITE" id="PS51257">
    <property type="entry name" value="PROKAR_LIPOPROTEIN"/>
    <property type="match status" value="1"/>
</dbReference>
<evidence type="ECO:0000313" key="3">
    <source>
        <dbReference type="EMBL" id="MFK4752006.1"/>
    </source>
</evidence>
<dbReference type="Pfam" id="PF22352">
    <property type="entry name" value="K319L-like_PKD"/>
    <property type="match status" value="1"/>
</dbReference>
<evidence type="ECO:0000313" key="4">
    <source>
        <dbReference type="Proteomes" id="UP001620597"/>
    </source>
</evidence>
<dbReference type="Proteomes" id="UP001620597">
    <property type="component" value="Unassembled WGS sequence"/>
</dbReference>
<dbReference type="Pfam" id="PF07603">
    <property type="entry name" value="Lcl_C"/>
    <property type="match status" value="1"/>
</dbReference>
<reference evidence="3 4" key="1">
    <citation type="submission" date="2024-03" db="EMBL/GenBank/DDBJ databases">
        <title>High-quality draft genome sequence of Oceanobacter sp. wDCs-4.</title>
        <authorList>
            <person name="Dong C."/>
        </authorList>
    </citation>
    <scope>NUCLEOTIDE SEQUENCE [LARGE SCALE GENOMIC DNA]</scope>
    <source>
        <strain evidence="4">wDCs-4</strain>
    </source>
</reference>
<name>A0ABW8NGB6_9GAMM</name>
<protein>
    <submittedName>
        <fullName evidence="3">DUF1566 domain-containing protein</fullName>
    </submittedName>
</protein>
<organism evidence="3 4">
    <name type="scientific">Oceanobacter antarcticus</name>
    <dbReference type="NCBI Taxonomy" id="3133425"/>
    <lineage>
        <taxon>Bacteria</taxon>
        <taxon>Pseudomonadati</taxon>
        <taxon>Pseudomonadota</taxon>
        <taxon>Gammaproteobacteria</taxon>
        <taxon>Oceanospirillales</taxon>
        <taxon>Oceanospirillaceae</taxon>
        <taxon>Oceanobacter</taxon>
    </lineage>
</organism>
<feature type="chain" id="PRO_5046677661" evidence="1">
    <location>
        <begin position="21"/>
        <end position="460"/>
    </location>
</feature>
<dbReference type="Gene3D" id="2.60.40.10">
    <property type="entry name" value="Immunoglobulins"/>
    <property type="match status" value="2"/>
</dbReference>
<feature type="signal peptide" evidence="1">
    <location>
        <begin position="1"/>
        <end position="20"/>
    </location>
</feature>